<keyword evidence="2" id="KW-1185">Reference proteome</keyword>
<sequence length="113" mass="12383">MRRMKMHIGQLYSRVGRWLLLVLGHACEHNLWWLLTAVVIEWTSRSGSRVFCCQVLQDHSGMLPALTHTSQPVRGGMSDSLAGLQNVFGFACAQGVVSPRVLAQHSLGSGILG</sequence>
<gene>
    <name evidence="1" type="ORF">B0T21DRAFT_97058</name>
</gene>
<protein>
    <submittedName>
        <fullName evidence="1">Uncharacterized protein</fullName>
    </submittedName>
</protein>
<proteinExistence type="predicted"/>
<comment type="caution">
    <text evidence="1">The sequence shown here is derived from an EMBL/GenBank/DDBJ whole genome shotgun (WGS) entry which is preliminary data.</text>
</comment>
<dbReference type="EMBL" id="JAUKTV010000002">
    <property type="protein sequence ID" value="KAK0745068.1"/>
    <property type="molecule type" value="Genomic_DNA"/>
</dbReference>
<organism evidence="1 2">
    <name type="scientific">Apiosordaria backusii</name>
    <dbReference type="NCBI Taxonomy" id="314023"/>
    <lineage>
        <taxon>Eukaryota</taxon>
        <taxon>Fungi</taxon>
        <taxon>Dikarya</taxon>
        <taxon>Ascomycota</taxon>
        <taxon>Pezizomycotina</taxon>
        <taxon>Sordariomycetes</taxon>
        <taxon>Sordariomycetidae</taxon>
        <taxon>Sordariales</taxon>
        <taxon>Lasiosphaeriaceae</taxon>
        <taxon>Apiosordaria</taxon>
    </lineage>
</organism>
<name>A0AA40ET27_9PEZI</name>
<dbReference type="Proteomes" id="UP001172159">
    <property type="component" value="Unassembled WGS sequence"/>
</dbReference>
<reference evidence="1" key="1">
    <citation type="submission" date="2023-06" db="EMBL/GenBank/DDBJ databases">
        <title>Genome-scale phylogeny and comparative genomics of the fungal order Sordariales.</title>
        <authorList>
            <consortium name="Lawrence Berkeley National Laboratory"/>
            <person name="Hensen N."/>
            <person name="Bonometti L."/>
            <person name="Westerberg I."/>
            <person name="Brannstrom I.O."/>
            <person name="Guillou S."/>
            <person name="Cros-Aarteil S."/>
            <person name="Calhoun S."/>
            <person name="Haridas S."/>
            <person name="Kuo A."/>
            <person name="Mondo S."/>
            <person name="Pangilinan J."/>
            <person name="Riley R."/>
            <person name="Labutti K."/>
            <person name="Andreopoulos B."/>
            <person name="Lipzen A."/>
            <person name="Chen C."/>
            <person name="Yanf M."/>
            <person name="Daum C."/>
            <person name="Ng V."/>
            <person name="Clum A."/>
            <person name="Steindorff A."/>
            <person name="Ohm R."/>
            <person name="Martin F."/>
            <person name="Silar P."/>
            <person name="Natvig D."/>
            <person name="Lalanne C."/>
            <person name="Gautier V."/>
            <person name="Ament-Velasquez S.L."/>
            <person name="Kruys A."/>
            <person name="Hutchinson M.I."/>
            <person name="Powell A.J."/>
            <person name="Barry K."/>
            <person name="Miller A.N."/>
            <person name="Grigoriev I.V."/>
            <person name="Debuchy R."/>
            <person name="Gladieux P."/>
            <person name="Thoren M.H."/>
            <person name="Johannesson H."/>
        </authorList>
    </citation>
    <scope>NUCLEOTIDE SEQUENCE</scope>
    <source>
        <strain evidence="1">CBS 540.89</strain>
    </source>
</reference>
<accession>A0AA40ET27</accession>
<evidence type="ECO:0000313" key="2">
    <source>
        <dbReference type="Proteomes" id="UP001172159"/>
    </source>
</evidence>
<dbReference type="AlphaFoldDB" id="A0AA40ET27"/>
<evidence type="ECO:0000313" key="1">
    <source>
        <dbReference type="EMBL" id="KAK0745068.1"/>
    </source>
</evidence>